<dbReference type="OMA" id="YECAFLE"/>
<name>V4B719_LOTGI</name>
<feature type="region of interest" description="Disordered" evidence="5">
    <location>
        <begin position="215"/>
        <end position="242"/>
    </location>
</feature>
<keyword evidence="9" id="KW-1185">Reference proteome</keyword>
<dbReference type="GO" id="GO:0031012">
    <property type="term" value="C:extracellular matrix"/>
    <property type="evidence" value="ECO:0007669"/>
    <property type="project" value="TreeGrafter"/>
</dbReference>
<dbReference type="Pfam" id="PF05986">
    <property type="entry name" value="ADAMTS_spacer1"/>
    <property type="match status" value="1"/>
</dbReference>
<feature type="region of interest" description="Disordered" evidence="5">
    <location>
        <begin position="281"/>
        <end position="302"/>
    </location>
</feature>
<dbReference type="Gene3D" id="2.60.120.830">
    <property type="match status" value="1"/>
</dbReference>
<dbReference type="Proteomes" id="UP000030746">
    <property type="component" value="Unassembled WGS sequence"/>
</dbReference>
<proteinExistence type="predicted"/>
<dbReference type="FunFam" id="2.20.100.10:FF:000005">
    <property type="entry name" value="ADAM metallopeptidase with thrombospondin type 1 motif 9"/>
    <property type="match status" value="2"/>
</dbReference>
<sequence>MASHKGLIFPTSSAHDPVTGSHLLSTYQLMSSSGTLCYVLLSVSKSQDDVCDRCRQYPSTCRKIAGIFMVTVLSKGSYNPVVEIPSPACNINITELSRSRNYIAIKSKSGRSVINGYWRITSPGQHYGVNTVFKYSKSSSADCPGECVYTSGPTNETIIVQLLYYSQNPGISYEFIIPNNVQFKPYEGSRLIGLPRSRISTRRSFLDRHRGRAIIRNQRPQTSVGERNPYSSSERSETPIIRNRQEFQLNTGSQPRVPEQPQIRYGYDTLDGRGLSYTQIKRQPYQSRGGSGRSPLVAPRPQYVSPYNSNSRSYYGRAALTGTSQQIDLPNTINTIVDENVYVWKISGFSDCTQPCGGGYQKTVIVCVLKTTQVTVTHENCNANVKPQAQEVECNTKPCSPRWHTDEWASCSVTCGSGTQIRRLECKQKISNTLELSVSASLCPQDEKPASAQQCEMGRCAEWKVGPWKTCSVSCGQGTRRRSVKCVDHQGSQIPASYCDTSEPQNQEPCDMGPCRTAWLYTPWSNQCSSSCGAGFKTRQVICYSKDGNEVQSSVCDASKKPRPEVSCHSDESCGSKWFTGPWSECSSDCGSGIKNRYVVCMKVVGDAAVVSRDEDCWNSEKPTKQEDCNNHACGSEWFITDWSQCSVTCGTGFKTREVKCLNRNKRLGSGCDSNKRPEPRETCQPRLCPAKLLSAENDGRDLYRSCPLVVRARLCSYKYYQQICCT</sequence>
<evidence type="ECO:0000256" key="3">
    <source>
        <dbReference type="ARBA" id="ARBA00022729"/>
    </source>
</evidence>
<evidence type="ECO:0000259" key="6">
    <source>
        <dbReference type="Pfam" id="PF05986"/>
    </source>
</evidence>
<dbReference type="KEGG" id="lgi:LOTGIDRAFT_237754"/>
<keyword evidence="4" id="KW-0677">Repeat</keyword>
<dbReference type="InterPro" id="IPR050439">
    <property type="entry name" value="ADAMTS_ADAMTS-like"/>
</dbReference>
<dbReference type="PANTHER" id="PTHR13723:SF316">
    <property type="entry name" value="LONELY HEART, ISOFORM A"/>
    <property type="match status" value="1"/>
</dbReference>
<dbReference type="GO" id="GO:0030198">
    <property type="term" value="P:extracellular matrix organization"/>
    <property type="evidence" value="ECO:0007669"/>
    <property type="project" value="TreeGrafter"/>
</dbReference>
<accession>V4B719</accession>
<dbReference type="AlphaFoldDB" id="V4B719"/>
<dbReference type="GO" id="GO:0006508">
    <property type="term" value="P:proteolysis"/>
    <property type="evidence" value="ECO:0007669"/>
    <property type="project" value="TreeGrafter"/>
</dbReference>
<gene>
    <name evidence="8" type="ORF">LOTGIDRAFT_237754</name>
</gene>
<organism evidence="8 9">
    <name type="scientific">Lottia gigantea</name>
    <name type="common">Giant owl limpet</name>
    <dbReference type="NCBI Taxonomy" id="225164"/>
    <lineage>
        <taxon>Eukaryota</taxon>
        <taxon>Metazoa</taxon>
        <taxon>Spiralia</taxon>
        <taxon>Lophotrochozoa</taxon>
        <taxon>Mollusca</taxon>
        <taxon>Gastropoda</taxon>
        <taxon>Patellogastropoda</taxon>
        <taxon>Lottioidea</taxon>
        <taxon>Lottiidae</taxon>
        <taxon>Lottia</taxon>
    </lineage>
</organism>
<dbReference type="SMART" id="SM00209">
    <property type="entry name" value="TSP1"/>
    <property type="match status" value="6"/>
</dbReference>
<evidence type="ECO:0000256" key="2">
    <source>
        <dbReference type="ARBA" id="ARBA00022525"/>
    </source>
</evidence>
<feature type="domain" description="ADAMTS/ADAMTS-like Spacer 1" evidence="6">
    <location>
        <begin position="75"/>
        <end position="178"/>
    </location>
</feature>
<dbReference type="SUPFAM" id="SSF82895">
    <property type="entry name" value="TSP-1 type 1 repeat"/>
    <property type="match status" value="6"/>
</dbReference>
<dbReference type="CTD" id="20250545"/>
<evidence type="ECO:0000256" key="4">
    <source>
        <dbReference type="ARBA" id="ARBA00022737"/>
    </source>
</evidence>
<dbReference type="InterPro" id="IPR010294">
    <property type="entry name" value="ADAMTS_spacer1"/>
</dbReference>
<dbReference type="GO" id="GO:0005576">
    <property type="term" value="C:extracellular region"/>
    <property type="evidence" value="ECO:0007669"/>
    <property type="project" value="UniProtKB-SubCell"/>
</dbReference>
<dbReference type="PANTHER" id="PTHR13723">
    <property type="entry name" value="ADAMTS A DISINTEGRIN AND METALLOPROTEASE WITH THROMBOSPONDIN MOTIFS PROTEASE"/>
    <property type="match status" value="1"/>
</dbReference>
<dbReference type="RefSeq" id="XP_009045999.1">
    <property type="nucleotide sequence ID" value="XM_009047751.1"/>
</dbReference>
<evidence type="ECO:0008006" key="10">
    <source>
        <dbReference type="Google" id="ProtNLM"/>
    </source>
</evidence>
<evidence type="ECO:0000256" key="5">
    <source>
        <dbReference type="SAM" id="MobiDB-lite"/>
    </source>
</evidence>
<keyword evidence="2" id="KW-0964">Secreted</keyword>
<dbReference type="Pfam" id="PF08686">
    <property type="entry name" value="PLAC"/>
    <property type="match status" value="1"/>
</dbReference>
<protein>
    <recommendedName>
        <fullName evidence="10">PLAC domain-containing protein</fullName>
    </recommendedName>
</protein>
<evidence type="ECO:0000259" key="7">
    <source>
        <dbReference type="Pfam" id="PF08686"/>
    </source>
</evidence>
<dbReference type="HOGENOM" id="CLU_000660_6_1_1"/>
<evidence type="ECO:0000313" key="8">
    <source>
        <dbReference type="EMBL" id="ESP03326.1"/>
    </source>
</evidence>
<comment type="subcellular location">
    <subcellularLocation>
        <location evidence="1">Secreted</location>
    </subcellularLocation>
</comment>
<feature type="domain" description="PLAC" evidence="7">
    <location>
        <begin position="701"/>
        <end position="726"/>
    </location>
</feature>
<feature type="compositionally biased region" description="Polar residues" evidence="5">
    <location>
        <begin position="218"/>
        <end position="233"/>
    </location>
</feature>
<dbReference type="GO" id="GO:0004222">
    <property type="term" value="F:metalloendopeptidase activity"/>
    <property type="evidence" value="ECO:0007669"/>
    <property type="project" value="TreeGrafter"/>
</dbReference>
<keyword evidence="3" id="KW-0732">Signal</keyword>
<dbReference type="Gene3D" id="2.20.100.10">
    <property type="entry name" value="Thrombospondin type-1 (TSP1) repeat"/>
    <property type="match status" value="6"/>
</dbReference>
<dbReference type="EMBL" id="KB200049">
    <property type="protein sequence ID" value="ESP03326.1"/>
    <property type="molecule type" value="Genomic_DNA"/>
</dbReference>
<dbReference type="InterPro" id="IPR000884">
    <property type="entry name" value="TSP1_rpt"/>
</dbReference>
<dbReference type="InterPro" id="IPR036383">
    <property type="entry name" value="TSP1_rpt_sf"/>
</dbReference>
<dbReference type="PROSITE" id="PS50092">
    <property type="entry name" value="TSP1"/>
    <property type="match status" value="5"/>
</dbReference>
<evidence type="ECO:0000313" key="9">
    <source>
        <dbReference type="Proteomes" id="UP000030746"/>
    </source>
</evidence>
<dbReference type="OrthoDB" id="10062690at2759"/>
<dbReference type="Pfam" id="PF19030">
    <property type="entry name" value="TSP1_ADAMTS"/>
    <property type="match status" value="6"/>
</dbReference>
<evidence type="ECO:0000256" key="1">
    <source>
        <dbReference type="ARBA" id="ARBA00004613"/>
    </source>
</evidence>
<dbReference type="InterPro" id="IPR010909">
    <property type="entry name" value="PLAC"/>
</dbReference>
<dbReference type="GeneID" id="20250545"/>
<reference evidence="8 9" key="1">
    <citation type="journal article" date="2013" name="Nature">
        <title>Insights into bilaterian evolution from three spiralian genomes.</title>
        <authorList>
            <person name="Simakov O."/>
            <person name="Marletaz F."/>
            <person name="Cho S.J."/>
            <person name="Edsinger-Gonzales E."/>
            <person name="Havlak P."/>
            <person name="Hellsten U."/>
            <person name="Kuo D.H."/>
            <person name="Larsson T."/>
            <person name="Lv J."/>
            <person name="Arendt D."/>
            <person name="Savage R."/>
            <person name="Osoegawa K."/>
            <person name="de Jong P."/>
            <person name="Grimwood J."/>
            <person name="Chapman J.A."/>
            <person name="Shapiro H."/>
            <person name="Aerts A."/>
            <person name="Otillar R.P."/>
            <person name="Terry A.Y."/>
            <person name="Boore J.L."/>
            <person name="Grigoriev I.V."/>
            <person name="Lindberg D.R."/>
            <person name="Seaver E.C."/>
            <person name="Weisblat D.A."/>
            <person name="Putnam N.H."/>
            <person name="Rokhsar D.S."/>
        </authorList>
    </citation>
    <scope>NUCLEOTIDE SEQUENCE [LARGE SCALE GENOMIC DNA]</scope>
</reference>